<comment type="caution">
    <text evidence="1">The sequence shown here is derived from an EMBL/GenBank/DDBJ whole genome shotgun (WGS) entry which is preliminary data.</text>
</comment>
<sequence>MANVMTGFEHVLTMPKFKRRKVLTVRDFLPGCGRVATTNLGLHRQIAVNQGFGDYDYLVLYVVRCVLLTYV</sequence>
<dbReference type="OrthoDB" id="1010903at2759"/>
<organism evidence="1 2">
    <name type="scientific">Gossypium stocksii</name>
    <dbReference type="NCBI Taxonomy" id="47602"/>
    <lineage>
        <taxon>Eukaryota</taxon>
        <taxon>Viridiplantae</taxon>
        <taxon>Streptophyta</taxon>
        <taxon>Embryophyta</taxon>
        <taxon>Tracheophyta</taxon>
        <taxon>Spermatophyta</taxon>
        <taxon>Magnoliopsida</taxon>
        <taxon>eudicotyledons</taxon>
        <taxon>Gunneridae</taxon>
        <taxon>Pentapetalae</taxon>
        <taxon>rosids</taxon>
        <taxon>malvids</taxon>
        <taxon>Malvales</taxon>
        <taxon>Malvaceae</taxon>
        <taxon>Malvoideae</taxon>
        <taxon>Gossypium</taxon>
    </lineage>
</organism>
<evidence type="ECO:0000313" key="2">
    <source>
        <dbReference type="Proteomes" id="UP000828251"/>
    </source>
</evidence>
<reference evidence="1 2" key="1">
    <citation type="journal article" date="2021" name="Plant Biotechnol. J.">
        <title>Multi-omics assisted identification of the key and species-specific regulatory components of drought-tolerant mechanisms in Gossypium stocksii.</title>
        <authorList>
            <person name="Yu D."/>
            <person name="Ke L."/>
            <person name="Zhang D."/>
            <person name="Wu Y."/>
            <person name="Sun Y."/>
            <person name="Mei J."/>
            <person name="Sun J."/>
            <person name="Sun Y."/>
        </authorList>
    </citation>
    <scope>NUCLEOTIDE SEQUENCE [LARGE SCALE GENOMIC DNA]</scope>
    <source>
        <strain evidence="2">cv. E1</strain>
        <tissue evidence="1">Leaf</tissue>
    </source>
</reference>
<proteinExistence type="predicted"/>
<name>A0A9D3WFD7_9ROSI</name>
<dbReference type="AlphaFoldDB" id="A0A9D3WFD7"/>
<dbReference type="EMBL" id="JAIQCV010000002">
    <property type="protein sequence ID" value="KAH1122055.1"/>
    <property type="molecule type" value="Genomic_DNA"/>
</dbReference>
<gene>
    <name evidence="1" type="ORF">J1N35_005215</name>
</gene>
<protein>
    <submittedName>
        <fullName evidence="1">Uncharacterized protein</fullName>
    </submittedName>
</protein>
<keyword evidence="2" id="KW-1185">Reference proteome</keyword>
<accession>A0A9D3WFD7</accession>
<evidence type="ECO:0000313" key="1">
    <source>
        <dbReference type="EMBL" id="KAH1122055.1"/>
    </source>
</evidence>
<dbReference type="Proteomes" id="UP000828251">
    <property type="component" value="Unassembled WGS sequence"/>
</dbReference>